<dbReference type="EC" id="3.4.17.21" evidence="16"/>
<dbReference type="SUPFAM" id="SSF53187">
    <property type="entry name" value="Zn-dependent exopeptidases"/>
    <property type="match status" value="1"/>
</dbReference>
<evidence type="ECO:0000256" key="2">
    <source>
        <dbReference type="ARBA" id="ARBA00004606"/>
    </source>
</evidence>
<proteinExistence type="inferred from homology"/>
<feature type="domain" description="PA" evidence="18">
    <location>
        <begin position="164"/>
        <end position="243"/>
    </location>
</feature>
<evidence type="ECO:0000256" key="1">
    <source>
        <dbReference type="ARBA" id="ARBA00001947"/>
    </source>
</evidence>
<protein>
    <recommendedName>
        <fullName evidence="16">glutamate carboxypeptidase II</fullName>
        <ecNumber evidence="16">3.4.17.21</ecNumber>
    </recommendedName>
</protein>
<dbReference type="InterPro" id="IPR007365">
    <property type="entry name" value="TFR-like_dimer_dom"/>
</dbReference>
<evidence type="ECO:0000256" key="3">
    <source>
        <dbReference type="ARBA" id="ARBA00005634"/>
    </source>
</evidence>
<keyword evidence="6 17" id="KW-0812">Transmembrane</keyword>
<evidence type="ECO:0000256" key="11">
    <source>
        <dbReference type="ARBA" id="ARBA00022989"/>
    </source>
</evidence>
<dbReference type="Gene3D" id="3.50.30.30">
    <property type="match status" value="1"/>
</dbReference>
<evidence type="ECO:0000256" key="10">
    <source>
        <dbReference type="ARBA" id="ARBA00022968"/>
    </source>
</evidence>
<dbReference type="Pfam" id="PF02225">
    <property type="entry name" value="PA"/>
    <property type="match status" value="1"/>
</dbReference>
<evidence type="ECO:0000256" key="9">
    <source>
        <dbReference type="ARBA" id="ARBA00022833"/>
    </source>
</evidence>
<evidence type="ECO:0000256" key="14">
    <source>
        <dbReference type="ARBA" id="ARBA00023180"/>
    </source>
</evidence>
<keyword evidence="9" id="KW-0862">Zinc</keyword>
<comment type="similarity">
    <text evidence="3">Belongs to the peptidase M28 family. M28B subfamily.</text>
</comment>
<dbReference type="GO" id="GO:0016020">
    <property type="term" value="C:membrane"/>
    <property type="evidence" value="ECO:0007669"/>
    <property type="project" value="UniProtKB-SubCell"/>
</dbReference>
<evidence type="ECO:0000256" key="17">
    <source>
        <dbReference type="SAM" id="Phobius"/>
    </source>
</evidence>
<comment type="cofactor">
    <cofactor evidence="1">
        <name>Zn(2+)</name>
        <dbReference type="ChEBI" id="CHEBI:29105"/>
    </cofactor>
</comment>
<feature type="domain" description="Peptidase M28" evidence="20">
    <location>
        <begin position="345"/>
        <end position="548"/>
    </location>
</feature>
<keyword evidence="5" id="KW-0645">Protease</keyword>
<evidence type="ECO:0000259" key="18">
    <source>
        <dbReference type="Pfam" id="PF02225"/>
    </source>
</evidence>
<evidence type="ECO:0000256" key="4">
    <source>
        <dbReference type="ARBA" id="ARBA00022645"/>
    </source>
</evidence>
<keyword evidence="10" id="KW-0735">Signal-anchor</keyword>
<evidence type="ECO:0000256" key="13">
    <source>
        <dbReference type="ARBA" id="ARBA00023136"/>
    </source>
</evidence>
<evidence type="ECO:0000259" key="20">
    <source>
        <dbReference type="Pfam" id="PF04389"/>
    </source>
</evidence>
<dbReference type="PROSITE" id="PS51257">
    <property type="entry name" value="PROKAR_LIPOPROTEIN"/>
    <property type="match status" value="1"/>
</dbReference>
<dbReference type="SUPFAM" id="SSF47672">
    <property type="entry name" value="Transferrin receptor-like dimerisation domain"/>
    <property type="match status" value="1"/>
</dbReference>
<dbReference type="PANTHER" id="PTHR10404">
    <property type="entry name" value="N-ACETYLATED-ALPHA-LINKED ACIDIC DIPEPTIDASE"/>
    <property type="match status" value="1"/>
</dbReference>
<evidence type="ECO:0000259" key="19">
    <source>
        <dbReference type="Pfam" id="PF04253"/>
    </source>
</evidence>
<evidence type="ECO:0000256" key="6">
    <source>
        <dbReference type="ARBA" id="ARBA00022692"/>
    </source>
</evidence>
<dbReference type="GO" id="GO:0006508">
    <property type="term" value="P:proteolysis"/>
    <property type="evidence" value="ECO:0007669"/>
    <property type="project" value="UniProtKB-KW"/>
</dbReference>
<evidence type="ECO:0000313" key="21">
    <source>
        <dbReference type="EMBL" id="KAK8741936.1"/>
    </source>
</evidence>
<comment type="catalytic activity">
    <reaction evidence="15">
        <text>Release of an unsubstituted, C-terminal glutamyl residue, typically from Ac-Asp-Glu or folylpoly-gamma-glutamates.</text>
        <dbReference type="EC" id="3.4.17.21"/>
    </reaction>
</comment>
<evidence type="ECO:0000256" key="15">
    <source>
        <dbReference type="ARBA" id="ARBA00052003"/>
    </source>
</evidence>
<dbReference type="Proteomes" id="UP001445076">
    <property type="component" value="Unassembled WGS sequence"/>
</dbReference>
<comment type="subcellular location">
    <subcellularLocation>
        <location evidence="2">Membrane</location>
        <topology evidence="2">Single-pass type II membrane protein</topology>
    </subcellularLocation>
</comment>
<comment type="caution">
    <text evidence="21">The sequence shown here is derived from an EMBL/GenBank/DDBJ whole genome shotgun (WGS) entry which is preliminary data.</text>
</comment>
<dbReference type="Gene3D" id="3.40.630.10">
    <property type="entry name" value="Zn peptidases"/>
    <property type="match status" value="1"/>
</dbReference>
<keyword evidence="11 17" id="KW-1133">Transmembrane helix</keyword>
<dbReference type="GO" id="GO:0046872">
    <property type="term" value="F:metal ion binding"/>
    <property type="evidence" value="ECO:0007669"/>
    <property type="project" value="UniProtKB-KW"/>
</dbReference>
<keyword evidence="8" id="KW-0378">Hydrolase</keyword>
<organism evidence="21 22">
    <name type="scientific">Cherax quadricarinatus</name>
    <name type="common">Australian red claw crayfish</name>
    <dbReference type="NCBI Taxonomy" id="27406"/>
    <lineage>
        <taxon>Eukaryota</taxon>
        <taxon>Metazoa</taxon>
        <taxon>Ecdysozoa</taxon>
        <taxon>Arthropoda</taxon>
        <taxon>Crustacea</taxon>
        <taxon>Multicrustacea</taxon>
        <taxon>Malacostraca</taxon>
        <taxon>Eumalacostraca</taxon>
        <taxon>Eucarida</taxon>
        <taxon>Decapoda</taxon>
        <taxon>Pleocyemata</taxon>
        <taxon>Astacidea</taxon>
        <taxon>Parastacoidea</taxon>
        <taxon>Parastacidae</taxon>
        <taxon>Cherax</taxon>
    </lineage>
</organism>
<dbReference type="FunFam" id="3.50.30.30:FF:000045">
    <property type="entry name" value="Predicted protein"/>
    <property type="match status" value="1"/>
</dbReference>
<reference evidence="21 22" key="1">
    <citation type="journal article" date="2024" name="BMC Genomics">
        <title>Genome assembly of redclaw crayfish (Cherax quadricarinatus) provides insights into its immune adaptation and hypoxia tolerance.</title>
        <authorList>
            <person name="Liu Z."/>
            <person name="Zheng J."/>
            <person name="Li H."/>
            <person name="Fang K."/>
            <person name="Wang S."/>
            <person name="He J."/>
            <person name="Zhou D."/>
            <person name="Weng S."/>
            <person name="Chi M."/>
            <person name="Gu Z."/>
            <person name="He J."/>
            <person name="Li F."/>
            <person name="Wang M."/>
        </authorList>
    </citation>
    <scope>NUCLEOTIDE SEQUENCE [LARGE SCALE GENOMIC DNA]</scope>
    <source>
        <strain evidence="21">ZL_2023a</strain>
    </source>
</reference>
<dbReference type="InterPro" id="IPR007484">
    <property type="entry name" value="Peptidase_M28"/>
</dbReference>
<evidence type="ECO:0000256" key="5">
    <source>
        <dbReference type="ARBA" id="ARBA00022670"/>
    </source>
</evidence>
<dbReference type="InterPro" id="IPR046450">
    <property type="entry name" value="PA_dom_sf"/>
</dbReference>
<keyword evidence="7" id="KW-0479">Metal-binding</keyword>
<dbReference type="FunFam" id="1.20.930.40:FF:000001">
    <property type="entry name" value="N-acetylated-alpha-linked acidic dipeptidase 2"/>
    <property type="match status" value="1"/>
</dbReference>
<dbReference type="InterPro" id="IPR036757">
    <property type="entry name" value="TFR-like_dimer_dom_sf"/>
</dbReference>
<dbReference type="SUPFAM" id="SSF52025">
    <property type="entry name" value="PA domain"/>
    <property type="match status" value="1"/>
</dbReference>
<name>A0AAW0XRR4_CHEQU</name>
<dbReference type="PANTHER" id="PTHR10404:SF77">
    <property type="entry name" value="GLUTAMATE CARBOXYPEPTIDASE 2 HOMOLOG"/>
    <property type="match status" value="1"/>
</dbReference>
<keyword evidence="12" id="KW-0482">Metalloprotease</keyword>
<keyword evidence="22" id="KW-1185">Reference proteome</keyword>
<evidence type="ECO:0000256" key="12">
    <source>
        <dbReference type="ARBA" id="ARBA00023049"/>
    </source>
</evidence>
<dbReference type="Gene3D" id="1.20.930.40">
    <property type="entry name" value="Transferrin receptor-like, dimerisation domain"/>
    <property type="match status" value="1"/>
</dbReference>
<dbReference type="FunFam" id="3.40.630.10:FF:000009">
    <property type="entry name" value="N-acetylated-alpha-linked acidic dipeptidase 2"/>
    <property type="match status" value="1"/>
</dbReference>
<feature type="domain" description="Transferrin receptor-like dimerisation" evidence="19">
    <location>
        <begin position="614"/>
        <end position="734"/>
    </location>
</feature>
<keyword evidence="13 17" id="KW-0472">Membrane</keyword>
<dbReference type="Pfam" id="PF04253">
    <property type="entry name" value="TFR_dimer"/>
    <property type="match status" value="1"/>
</dbReference>
<dbReference type="AlphaFoldDB" id="A0AAW0XRR4"/>
<keyword evidence="14" id="KW-0325">Glycoprotein</keyword>
<dbReference type="CDD" id="cd08022">
    <property type="entry name" value="M28_PSMA_like"/>
    <property type="match status" value="1"/>
</dbReference>
<dbReference type="Pfam" id="PF04389">
    <property type="entry name" value="Peptidase_M28"/>
    <property type="match status" value="1"/>
</dbReference>
<evidence type="ECO:0000256" key="7">
    <source>
        <dbReference type="ARBA" id="ARBA00022723"/>
    </source>
</evidence>
<evidence type="ECO:0000313" key="22">
    <source>
        <dbReference type="Proteomes" id="UP001445076"/>
    </source>
</evidence>
<dbReference type="EMBL" id="JARKIK010000029">
    <property type="protein sequence ID" value="KAK8741936.1"/>
    <property type="molecule type" value="Genomic_DNA"/>
</dbReference>
<dbReference type="InterPro" id="IPR039373">
    <property type="entry name" value="Peptidase_M28B"/>
</dbReference>
<gene>
    <name evidence="21" type="ORF">OTU49_002020</name>
</gene>
<accession>A0AAW0XRR4</accession>
<dbReference type="GO" id="GO:0004181">
    <property type="term" value="F:metallocarboxypeptidase activity"/>
    <property type="evidence" value="ECO:0007669"/>
    <property type="project" value="UniProtKB-EC"/>
</dbReference>
<feature type="transmembrane region" description="Helical" evidence="17">
    <location>
        <begin position="12"/>
        <end position="32"/>
    </location>
</feature>
<dbReference type="InterPro" id="IPR003137">
    <property type="entry name" value="PA_domain"/>
</dbReference>
<dbReference type="CDD" id="cd02121">
    <property type="entry name" value="PA_GCPII_like"/>
    <property type="match status" value="1"/>
</dbReference>
<evidence type="ECO:0000256" key="8">
    <source>
        <dbReference type="ARBA" id="ARBA00022801"/>
    </source>
</evidence>
<keyword evidence="4" id="KW-0121">Carboxypeptidase</keyword>
<evidence type="ECO:0000256" key="16">
    <source>
        <dbReference type="ARBA" id="ARBA00066561"/>
    </source>
</evidence>
<sequence length="739" mass="82208">MAFTRLCQYSSTILCATGGLACICVVMAIVMFPGDPKVNIRREDVTLTDVEDYVIKNINPDNIRQTLRYLTTGTHLGGTEQELDMARYIGSRWQQQGLDQVHFVPYQVLLSYPSPTIPNLIKILDSAGQVVWVSAAKQKPLYAPEEASPDIPFTFIGYSAPANVTGDVVYVYYGREEDFDFVAASGVDISGKIVLARYGAIFRSNIVEMAEARGGIGVILYSDPEDYAPEGSNFVYPHSYYMPPSAAPFGTIKLLDGDPLTPYYPATESAFRIPEDEAPLPKIPAQCISYEDAWQILSRMGGPAAPEKWQGSLNVTYNIGPGLRESGWSLNLDVNNNNTMTTTYNVVGVMTGQEEPDRYVVLGNHYDAWLFGGLDPNSGTAAMLELSRVFTQLRNETGWRPRRSLVFCAWGAEEYGTVGSVEWTEQFAKQLSDRTVAYLNVDMAIEGNYTLRTKSTPLLTDVVFESAKKIANPDPLELEAGRKSVYDTWVVRRPDPNEPGLPLMQFIGSGSDYKGFQHNIGIPCMDTRYTHDNSTIGEPQYHTLYETFALASEIYDKGFHYHTAVAAMWGDLAVVLSESKVLPFSLVKYSNFISKAQDDIIERFGPLINSQNISLEHFTNAGKAINESVTNFNKALEYLDLKSALAVRRVNDQLMMFERAFIDPRGLPGRPEYNHVITAPSKNDAYSGTAFAGLIDTLSAIEEAQEEHRNDLWRTFAHHLAAVTHLLNTAAKVLTDDLW</sequence>